<dbReference type="Proteomes" id="UP000006906">
    <property type="component" value="Chromosome 14"/>
</dbReference>
<dbReference type="GO" id="GO:0016756">
    <property type="term" value="F:glutathione gamma-glutamylcysteinyltransferase activity"/>
    <property type="evidence" value="ECO:0000318"/>
    <property type="project" value="GO_Central"/>
</dbReference>
<evidence type="ECO:0000256" key="1">
    <source>
        <dbReference type="ARBA" id="ARBA00012468"/>
    </source>
</evidence>
<dbReference type="OrthoDB" id="448954at2759"/>
<feature type="domain" description="Peptidase C83" evidence="6">
    <location>
        <begin position="4"/>
        <end position="212"/>
    </location>
</feature>
<feature type="region of interest" description="Disordered" evidence="5">
    <location>
        <begin position="575"/>
        <end position="676"/>
    </location>
</feature>
<proteinExistence type="predicted"/>
<dbReference type="PROSITE" id="PS51443">
    <property type="entry name" value="PCS"/>
    <property type="match status" value="1"/>
</dbReference>
<dbReference type="RefSeq" id="XP_042917037.1">
    <property type="nucleotide sequence ID" value="XM_043070364.1"/>
</dbReference>
<feature type="compositionally biased region" description="Low complexity" evidence="5">
    <location>
        <begin position="600"/>
        <end position="665"/>
    </location>
</feature>
<dbReference type="InterPro" id="IPR038156">
    <property type="entry name" value="PCS_N_sf"/>
</dbReference>
<feature type="compositionally biased region" description="Low complexity" evidence="5">
    <location>
        <begin position="430"/>
        <end position="448"/>
    </location>
</feature>
<dbReference type="Pfam" id="PF05023">
    <property type="entry name" value="Phytochelatin"/>
    <property type="match status" value="1"/>
</dbReference>
<dbReference type="PANTHER" id="PTHR33447:SF2">
    <property type="entry name" value="GLUTATHIONE GAMMA-GLUTAMYLCYSTEINYLTRANSFERASE"/>
    <property type="match status" value="1"/>
</dbReference>
<feature type="region of interest" description="Disordered" evidence="5">
    <location>
        <begin position="382"/>
        <end position="448"/>
    </location>
</feature>
<evidence type="ECO:0000256" key="3">
    <source>
        <dbReference type="ARBA" id="ARBA00022679"/>
    </source>
</evidence>
<feature type="compositionally biased region" description="Acidic residues" evidence="5">
    <location>
        <begin position="414"/>
        <end position="429"/>
    </location>
</feature>
<name>A0A2K3CYL4_CHLRE</name>
<evidence type="ECO:0000259" key="6">
    <source>
        <dbReference type="PROSITE" id="PS51443"/>
    </source>
</evidence>
<evidence type="ECO:0000256" key="4">
    <source>
        <dbReference type="ARBA" id="ARBA00022723"/>
    </source>
</evidence>
<dbReference type="GO" id="GO:0046872">
    <property type="term" value="F:metal ion binding"/>
    <property type="evidence" value="ECO:0007669"/>
    <property type="project" value="UniProtKB-KW"/>
</dbReference>
<dbReference type="GO" id="GO:0046938">
    <property type="term" value="P:phytochelatin biosynthetic process"/>
    <property type="evidence" value="ECO:0000318"/>
    <property type="project" value="GO_Central"/>
</dbReference>
<evidence type="ECO:0000256" key="2">
    <source>
        <dbReference type="ARBA" id="ARBA00022539"/>
    </source>
</evidence>
<dbReference type="GO" id="GO:0098849">
    <property type="term" value="P:cellular detoxification of cadmium ion"/>
    <property type="evidence" value="ECO:0000318"/>
    <property type="project" value="GO_Central"/>
</dbReference>
<keyword evidence="8" id="KW-1185">Reference proteome</keyword>
<keyword evidence="3" id="KW-0808">Transferase</keyword>
<sequence>MPSANRRTYFKRELPAPAVAFSCAEGRAIFAEALAAGTMVGFFRLIEQFTTQEEPQYCGLAALVVALNALGIDPRRTWKGAWRWWAETMLDCCKSLEDIRRDGITMGQVACLARCNGADVSVHRHGAFDPAAFRRLLAEVCAAEVFRQSGDGHFSPLGGYCPGRDMVLILDVARFKYSPHWVRVDDLLEAMAQPDPAIGKPRGFLLLGCRTPRESALFMLDPAVAPLPRQLPPAALRSALRPAAPAVAAAAAAAAVAAPQAVASAPLAPPALAGGSSGDLGPAAAALSSSSGGGGGGGGWGCGLLGMGMDKAGSCSSLSSLGGCSINGGGGASPRPGGGGGSADVDADAAAAAAAAEVAEAYAFITRQAPALLRQQLGLAPPPPAATATATGQVSASGEGATAAAAAAGGGAEAGDEDHDLEEEDEEEAAATAAAGGSSSSSSGSSSGGVPTLEALVAALVAAAPLRSICTLLVRRPTLAAVGEAVPGPCCGCPIAAAAAAAAAAAGPQEAAAGAREAPVPAPQAVVAGAGVGGARDQQACCSGGGGGGGGGAVVGGISIVTAVAPSPFLPLAGTRAAPHTDAHAHAHTHSHTHQHDSSHGSSSSIGSSCCKAVSSSSSSSGSTTTTSSTASEGLASADGNGSSASGASGSSNSGSSMAGDDGASPDPPLGLYGRNSVGATFVGGGSSSSNGDGSSMLMMAGATAGGDGSSRCCHGEPLEHHCVPPQVQALTLEELRFTNMFKLVSYCLRRAAGCSHAPPPDLSAFMKPAMPAAAAAPAAVAAQPAVAAAAAASPVGQGASATATASATAISAAAPAAPAAAAAATAGGECGCSLHLPDMAAEKLTAALLLLSEADCWPVQQPPPPPPPPSQPGAGGANGDGCSEGSSAATAAAAAAAAAAAGVRMCKRPNCRRCRRRLAAAGDRAAALAVLREEWGSLLRLAPLGLFASSPVLRDELAFVRLQLAASPLLAGSRLAAPAAPAERFVSSAVAVV</sequence>
<feature type="compositionally biased region" description="Pro residues" evidence="5">
    <location>
        <begin position="861"/>
        <end position="872"/>
    </location>
</feature>
<dbReference type="InParanoid" id="A0A2K3CYL4"/>
<dbReference type="InterPro" id="IPR038765">
    <property type="entry name" value="Papain-like_cys_pep_sf"/>
</dbReference>
<dbReference type="PANTHER" id="PTHR33447">
    <property type="entry name" value="GLUTATHIONE GAMMA-GLUTAMYLCYSTEINYLTRANSFERASE"/>
    <property type="match status" value="1"/>
</dbReference>
<dbReference type="EC" id="2.3.2.15" evidence="1"/>
<protein>
    <recommendedName>
        <fullName evidence="1">glutathione gamma-glutamylcysteinyltransferase</fullName>
        <ecNumber evidence="1">2.3.2.15</ecNumber>
    </recommendedName>
</protein>
<reference evidence="7 8" key="1">
    <citation type="journal article" date="2007" name="Science">
        <title>The Chlamydomonas genome reveals the evolution of key animal and plant functions.</title>
        <authorList>
            <person name="Merchant S.S."/>
            <person name="Prochnik S.E."/>
            <person name="Vallon O."/>
            <person name="Harris E.H."/>
            <person name="Karpowicz S.J."/>
            <person name="Witman G.B."/>
            <person name="Terry A."/>
            <person name="Salamov A."/>
            <person name="Fritz-Laylin L.K."/>
            <person name="Marechal-Drouard L."/>
            <person name="Marshall W.F."/>
            <person name="Qu L.H."/>
            <person name="Nelson D.R."/>
            <person name="Sanderfoot A.A."/>
            <person name="Spalding M.H."/>
            <person name="Kapitonov V.V."/>
            <person name="Ren Q."/>
            <person name="Ferris P."/>
            <person name="Lindquist E."/>
            <person name="Shapiro H."/>
            <person name="Lucas S.M."/>
            <person name="Grimwood J."/>
            <person name="Schmutz J."/>
            <person name="Cardol P."/>
            <person name="Cerutti H."/>
            <person name="Chanfreau G."/>
            <person name="Chen C.L."/>
            <person name="Cognat V."/>
            <person name="Croft M.T."/>
            <person name="Dent R."/>
            <person name="Dutcher S."/>
            <person name="Fernandez E."/>
            <person name="Fukuzawa H."/>
            <person name="Gonzalez-Ballester D."/>
            <person name="Gonzalez-Halphen D."/>
            <person name="Hallmann A."/>
            <person name="Hanikenne M."/>
            <person name="Hippler M."/>
            <person name="Inwood W."/>
            <person name="Jabbari K."/>
            <person name="Kalanon M."/>
            <person name="Kuras R."/>
            <person name="Lefebvre P.A."/>
            <person name="Lemaire S.D."/>
            <person name="Lobanov A.V."/>
            <person name="Lohr M."/>
            <person name="Manuell A."/>
            <person name="Meier I."/>
            <person name="Mets L."/>
            <person name="Mittag M."/>
            <person name="Mittelmeier T."/>
            <person name="Moroney J.V."/>
            <person name="Moseley J."/>
            <person name="Napoli C."/>
            <person name="Nedelcu A.M."/>
            <person name="Niyogi K."/>
            <person name="Novoselov S.V."/>
            <person name="Paulsen I.T."/>
            <person name="Pazour G."/>
            <person name="Purton S."/>
            <person name="Ral J.P."/>
            <person name="Riano-Pachon D.M."/>
            <person name="Riekhof W."/>
            <person name="Rymarquis L."/>
            <person name="Schroda M."/>
            <person name="Stern D."/>
            <person name="Umen J."/>
            <person name="Willows R."/>
            <person name="Wilson N."/>
            <person name="Zimmer S.L."/>
            <person name="Allmer J."/>
            <person name="Balk J."/>
            <person name="Bisova K."/>
            <person name="Chen C.J."/>
            <person name="Elias M."/>
            <person name="Gendler K."/>
            <person name="Hauser C."/>
            <person name="Lamb M.R."/>
            <person name="Ledford H."/>
            <person name="Long J.C."/>
            <person name="Minagawa J."/>
            <person name="Page M.D."/>
            <person name="Pan J."/>
            <person name="Pootakham W."/>
            <person name="Roje S."/>
            <person name="Rose A."/>
            <person name="Stahlberg E."/>
            <person name="Terauchi A.M."/>
            <person name="Yang P."/>
            <person name="Ball S."/>
            <person name="Bowler C."/>
            <person name="Dieckmann C.L."/>
            <person name="Gladyshev V.N."/>
            <person name="Green P."/>
            <person name="Jorgensen R."/>
            <person name="Mayfield S."/>
            <person name="Mueller-Roeber B."/>
            <person name="Rajamani S."/>
            <person name="Sayre R.T."/>
            <person name="Brokstein P."/>
            <person name="Dubchak I."/>
            <person name="Goodstein D."/>
            <person name="Hornick L."/>
            <person name="Huang Y.W."/>
            <person name="Jhaveri J."/>
            <person name="Luo Y."/>
            <person name="Martinez D."/>
            <person name="Ngau W.C."/>
            <person name="Otillar B."/>
            <person name="Poliakov A."/>
            <person name="Porter A."/>
            <person name="Szajkowski L."/>
            <person name="Werner G."/>
            <person name="Zhou K."/>
            <person name="Grigoriev I.V."/>
            <person name="Rokhsar D.S."/>
            <person name="Grossman A.R."/>
        </authorList>
    </citation>
    <scope>NUCLEOTIDE SEQUENCE [LARGE SCALE GENOMIC DNA]</scope>
    <source>
        <strain evidence="8">CC-503</strain>
    </source>
</reference>
<dbReference type="GO" id="GO:0010273">
    <property type="term" value="P:detoxification of copper ion"/>
    <property type="evidence" value="ECO:0000318"/>
    <property type="project" value="GO_Central"/>
</dbReference>
<dbReference type="Gene3D" id="3.90.70.30">
    <property type="entry name" value="Phytochelatin synthase, N-terminal domain"/>
    <property type="match status" value="1"/>
</dbReference>
<dbReference type="EMBL" id="CM008975">
    <property type="protein sequence ID" value="PNW73374.1"/>
    <property type="molecule type" value="Genomic_DNA"/>
</dbReference>
<evidence type="ECO:0000313" key="8">
    <source>
        <dbReference type="Proteomes" id="UP000006906"/>
    </source>
</evidence>
<dbReference type="FunFam" id="3.90.70.30:FF:000001">
    <property type="entry name" value="Glutathione gamma-glutamylcysteinyltransferase 1"/>
    <property type="match status" value="1"/>
</dbReference>
<dbReference type="Gramene" id="PNW73374">
    <property type="protein sequence ID" value="PNW73374"/>
    <property type="gene ID" value="CHLRE_14g629960v5"/>
</dbReference>
<evidence type="ECO:0000313" key="7">
    <source>
        <dbReference type="EMBL" id="PNW73374.1"/>
    </source>
</evidence>
<dbReference type="GeneID" id="66056316"/>
<dbReference type="InterPro" id="IPR040409">
    <property type="entry name" value="PCS-like"/>
</dbReference>
<dbReference type="SUPFAM" id="SSF54001">
    <property type="entry name" value="Cysteine proteinases"/>
    <property type="match status" value="1"/>
</dbReference>
<organism evidence="7 8">
    <name type="scientific">Chlamydomonas reinhardtii</name>
    <name type="common">Chlamydomonas smithii</name>
    <dbReference type="NCBI Taxonomy" id="3055"/>
    <lineage>
        <taxon>Eukaryota</taxon>
        <taxon>Viridiplantae</taxon>
        <taxon>Chlorophyta</taxon>
        <taxon>core chlorophytes</taxon>
        <taxon>Chlorophyceae</taxon>
        <taxon>CS clade</taxon>
        <taxon>Chlamydomonadales</taxon>
        <taxon>Chlamydomonadaceae</taxon>
        <taxon>Chlamydomonas</taxon>
    </lineage>
</organism>
<gene>
    <name evidence="7" type="ORF">CHLRE_14g629960v5</name>
</gene>
<feature type="region of interest" description="Disordered" evidence="5">
    <location>
        <begin position="858"/>
        <end position="884"/>
    </location>
</feature>
<evidence type="ECO:0000256" key="5">
    <source>
        <dbReference type="SAM" id="MobiDB-lite"/>
    </source>
</evidence>
<dbReference type="KEGG" id="cre:CHLRE_14g629960v5"/>
<dbReference type="InterPro" id="IPR007719">
    <property type="entry name" value="PCS_N"/>
</dbReference>
<dbReference type="AlphaFoldDB" id="A0A2K3CYL4"/>
<keyword evidence="4" id="KW-0479">Metal-binding</keyword>
<keyword evidence="2" id="KW-0104">Cadmium</keyword>
<feature type="compositionally biased region" description="Low complexity" evidence="5">
    <location>
        <begin position="386"/>
        <end position="407"/>
    </location>
</feature>
<accession>A0A2K3CYL4</accession>